<keyword evidence="2 10" id="KW-0723">Serine/threonine-protein kinase</keyword>
<dbReference type="Proteomes" id="UP001055336">
    <property type="component" value="Chromosome"/>
</dbReference>
<dbReference type="Gene3D" id="1.10.510.10">
    <property type="entry name" value="Transferase(Phosphotransferase) domain 1"/>
    <property type="match status" value="1"/>
</dbReference>
<keyword evidence="4" id="KW-0547">Nucleotide-binding</keyword>
<evidence type="ECO:0000256" key="6">
    <source>
        <dbReference type="ARBA" id="ARBA00022840"/>
    </source>
</evidence>
<sequence>MDEATRATERWDAHSGPSVPPADPPRSRSLLERGYASLPESAITRLLTKVPLIGSRPSREAAKARRPASGAPSDSALAAPTSFAGYTILRPLGSGGMADVYLAKHPRLPRRDALKILSEGTTADQEFRERFNREADLAATLWHPHIVAVHDRGEFDGHLWIAMDYVEGTDAARLMRERFRGGMSETDVCAIVTAVAGALDYAHARGLLHRDVKPANILLTHPDEDDRRILLADFGVARQLADISGITETNVAVGTVAYAAPEQLVGSTMDGRADQYALAASAFHLLTGVPPFQNSNPVAVISQHLHAAPPRLSDYRPDLAGLDEVFLKALAKEPGDRFDRCRQFAAAFSEQVSGCADSARRRPPVRRPRARTGRRRLSLRSGLLVAMVLAVLSLSVTWAISFFSWNDQPPASPGTPPKVSKTSSSGSALAAPPLNGRYRLDYDRAKQTSNGVIRTNGGVTSWWAFTSACTANGCAATGTKLDETSHTEAKATGTGNTGVLHFVDGNWQAEPRQIQVACRTSRGGPMSTQSETVVWTLTPEPDGTLRGVQSQTVQSNECGSQGATLRTPVVASRTGDVPEGVTIADPAQAANTTASPAAAVTPAVLGGPCTDVDKVAFDPTANQQVVCEGNVWDKAPATSGVHPVGTSCTDIPVFTMSKSEDGHLIECDPGTRVWSSQHG</sequence>
<keyword evidence="8" id="KW-1133">Transmembrane helix</keyword>
<name>A0ABY3VUP9_9MYCO</name>
<accession>A0ABY3VUP9</accession>
<dbReference type="InterPro" id="IPR000719">
    <property type="entry name" value="Prot_kinase_dom"/>
</dbReference>
<keyword evidence="5 10" id="KW-0418">Kinase</keyword>
<keyword evidence="8" id="KW-0472">Membrane</keyword>
<gene>
    <name evidence="10" type="ORF">MKK62_11485</name>
</gene>
<evidence type="ECO:0000256" key="1">
    <source>
        <dbReference type="ARBA" id="ARBA00012513"/>
    </source>
</evidence>
<dbReference type="SUPFAM" id="SSF56112">
    <property type="entry name" value="Protein kinase-like (PK-like)"/>
    <property type="match status" value="1"/>
</dbReference>
<evidence type="ECO:0000259" key="9">
    <source>
        <dbReference type="PROSITE" id="PS50011"/>
    </source>
</evidence>
<dbReference type="EMBL" id="CP092488">
    <property type="protein sequence ID" value="UMB71784.1"/>
    <property type="molecule type" value="Genomic_DNA"/>
</dbReference>
<dbReference type="Gene3D" id="3.30.200.20">
    <property type="entry name" value="Phosphorylase Kinase, domain 1"/>
    <property type="match status" value="1"/>
</dbReference>
<reference evidence="10" key="1">
    <citation type="submission" date="2022-08" db="EMBL/GenBank/DDBJ databases">
        <title>Whole genome sequencing of non-tuberculosis mycobacteria type-strains.</title>
        <authorList>
            <person name="Igarashi Y."/>
            <person name="Osugi A."/>
            <person name="Mitarai S."/>
        </authorList>
    </citation>
    <scope>NUCLEOTIDE SEQUENCE</scope>
    <source>
        <strain evidence="10">DSM 45127</strain>
    </source>
</reference>
<feature type="transmembrane region" description="Helical" evidence="8">
    <location>
        <begin position="383"/>
        <end position="405"/>
    </location>
</feature>
<dbReference type="SMART" id="SM00220">
    <property type="entry name" value="S_TKc"/>
    <property type="match status" value="1"/>
</dbReference>
<dbReference type="InterPro" id="IPR011009">
    <property type="entry name" value="Kinase-like_dom_sf"/>
</dbReference>
<dbReference type="InterPro" id="IPR008271">
    <property type="entry name" value="Ser/Thr_kinase_AS"/>
</dbReference>
<keyword evidence="11" id="KW-1185">Reference proteome</keyword>
<evidence type="ECO:0000313" key="10">
    <source>
        <dbReference type="EMBL" id="UMB71784.1"/>
    </source>
</evidence>
<keyword evidence="8" id="KW-0812">Transmembrane</keyword>
<feature type="region of interest" description="Disordered" evidence="7">
    <location>
        <begin position="410"/>
        <end position="432"/>
    </location>
</feature>
<keyword evidence="3" id="KW-0808">Transferase</keyword>
<feature type="compositionally biased region" description="Low complexity" evidence="7">
    <location>
        <begin position="423"/>
        <end position="432"/>
    </location>
</feature>
<protein>
    <recommendedName>
        <fullName evidence="1">non-specific serine/threonine protein kinase</fullName>
        <ecNumber evidence="1">2.7.11.1</ecNumber>
    </recommendedName>
</protein>
<keyword evidence="6" id="KW-0067">ATP-binding</keyword>
<evidence type="ECO:0000256" key="3">
    <source>
        <dbReference type="ARBA" id="ARBA00022679"/>
    </source>
</evidence>
<evidence type="ECO:0000256" key="8">
    <source>
        <dbReference type="SAM" id="Phobius"/>
    </source>
</evidence>
<feature type="region of interest" description="Disordered" evidence="7">
    <location>
        <begin position="1"/>
        <end position="29"/>
    </location>
</feature>
<proteinExistence type="predicted"/>
<evidence type="ECO:0000256" key="4">
    <source>
        <dbReference type="ARBA" id="ARBA00022741"/>
    </source>
</evidence>
<dbReference type="RefSeq" id="WP_240263512.1">
    <property type="nucleotide sequence ID" value="NZ_CP092488.2"/>
</dbReference>
<feature type="domain" description="Protein kinase" evidence="9">
    <location>
        <begin position="86"/>
        <end position="349"/>
    </location>
</feature>
<dbReference type="GO" id="GO:0004674">
    <property type="term" value="F:protein serine/threonine kinase activity"/>
    <property type="evidence" value="ECO:0007669"/>
    <property type="project" value="UniProtKB-KW"/>
</dbReference>
<evidence type="ECO:0000256" key="2">
    <source>
        <dbReference type="ARBA" id="ARBA00022527"/>
    </source>
</evidence>
<evidence type="ECO:0000256" key="5">
    <source>
        <dbReference type="ARBA" id="ARBA00022777"/>
    </source>
</evidence>
<dbReference type="Pfam" id="PF00069">
    <property type="entry name" value="Pkinase"/>
    <property type="match status" value="1"/>
</dbReference>
<dbReference type="EC" id="2.7.11.1" evidence="1"/>
<feature type="region of interest" description="Disordered" evidence="7">
    <location>
        <begin position="57"/>
        <end position="76"/>
    </location>
</feature>
<organism evidence="10 11">
    <name type="scientific">Mycobacterium paraterrae</name>
    <dbReference type="NCBI Taxonomy" id="577492"/>
    <lineage>
        <taxon>Bacteria</taxon>
        <taxon>Bacillati</taxon>
        <taxon>Actinomycetota</taxon>
        <taxon>Actinomycetes</taxon>
        <taxon>Mycobacteriales</taxon>
        <taxon>Mycobacteriaceae</taxon>
        <taxon>Mycobacterium</taxon>
    </lineage>
</organism>
<evidence type="ECO:0000256" key="7">
    <source>
        <dbReference type="SAM" id="MobiDB-lite"/>
    </source>
</evidence>
<evidence type="ECO:0000313" key="11">
    <source>
        <dbReference type="Proteomes" id="UP001055336"/>
    </source>
</evidence>
<dbReference type="PROSITE" id="PS00108">
    <property type="entry name" value="PROTEIN_KINASE_ST"/>
    <property type="match status" value="1"/>
</dbReference>
<dbReference type="CDD" id="cd14014">
    <property type="entry name" value="STKc_PknB_like"/>
    <property type="match status" value="1"/>
</dbReference>
<dbReference type="PROSITE" id="PS50011">
    <property type="entry name" value="PROTEIN_KINASE_DOM"/>
    <property type="match status" value="1"/>
</dbReference>
<feature type="compositionally biased region" description="Basic and acidic residues" evidence="7">
    <location>
        <begin position="1"/>
        <end position="13"/>
    </location>
</feature>
<dbReference type="PANTHER" id="PTHR43289">
    <property type="entry name" value="MITOGEN-ACTIVATED PROTEIN KINASE KINASE KINASE 20-RELATED"/>
    <property type="match status" value="1"/>
</dbReference>
<dbReference type="PANTHER" id="PTHR43289:SF6">
    <property type="entry name" value="SERINE_THREONINE-PROTEIN KINASE NEKL-3"/>
    <property type="match status" value="1"/>
</dbReference>